<dbReference type="EMBL" id="FNEM01000001">
    <property type="protein sequence ID" value="SDI36518.1"/>
    <property type="molecule type" value="Genomic_DNA"/>
</dbReference>
<dbReference type="OrthoDB" id="501320at2"/>
<evidence type="ECO:0000313" key="5">
    <source>
        <dbReference type="EMBL" id="SDI36518.1"/>
    </source>
</evidence>
<keyword evidence="2" id="KW-0547">Nucleotide-binding</keyword>
<dbReference type="CDD" id="cd03225">
    <property type="entry name" value="ABC_cobalt_CbiO_domain1"/>
    <property type="match status" value="2"/>
</dbReference>
<keyword evidence="6" id="KW-1185">Reference proteome</keyword>
<evidence type="ECO:0000256" key="2">
    <source>
        <dbReference type="ARBA" id="ARBA00022741"/>
    </source>
</evidence>
<evidence type="ECO:0000259" key="4">
    <source>
        <dbReference type="PROSITE" id="PS50893"/>
    </source>
</evidence>
<dbReference type="InterPro" id="IPR050095">
    <property type="entry name" value="ECF_ABC_transporter_ATP-bd"/>
</dbReference>
<dbReference type="Pfam" id="PF00005">
    <property type="entry name" value="ABC_tran"/>
    <property type="match status" value="2"/>
</dbReference>
<dbReference type="RefSeq" id="WP_090360499.1">
    <property type="nucleotide sequence ID" value="NZ_FNEM01000001.1"/>
</dbReference>
<dbReference type="InterPro" id="IPR015856">
    <property type="entry name" value="ABC_transpr_CbiO/EcfA_su"/>
</dbReference>
<gene>
    <name evidence="5" type="ORF">SAMN04488540_101203</name>
</gene>
<dbReference type="Proteomes" id="UP000199527">
    <property type="component" value="Unassembled WGS sequence"/>
</dbReference>
<dbReference type="GO" id="GO:0016020">
    <property type="term" value="C:membrane"/>
    <property type="evidence" value="ECO:0007669"/>
    <property type="project" value="InterPro"/>
</dbReference>
<keyword evidence="3 5" id="KW-0067">ATP-binding</keyword>
<reference evidence="6" key="1">
    <citation type="submission" date="2016-10" db="EMBL/GenBank/DDBJ databases">
        <authorList>
            <person name="Varghese N."/>
            <person name="Submissions S."/>
        </authorList>
    </citation>
    <scope>NUCLEOTIDE SEQUENCE [LARGE SCALE GENOMIC DNA]</scope>
    <source>
        <strain evidence="6">DSM 23317</strain>
    </source>
</reference>
<keyword evidence="1" id="KW-0813">Transport</keyword>
<dbReference type="Gene3D" id="3.40.50.300">
    <property type="entry name" value="P-loop containing nucleotide triphosphate hydrolases"/>
    <property type="match status" value="2"/>
</dbReference>
<protein>
    <submittedName>
        <fullName evidence="5">Monosaccharide ABC transporter ATP-binding protein, CUT2 family</fullName>
    </submittedName>
</protein>
<feature type="domain" description="ABC transporter" evidence="4">
    <location>
        <begin position="4"/>
        <end position="223"/>
    </location>
</feature>
<feature type="domain" description="ABC transporter" evidence="4">
    <location>
        <begin position="227"/>
        <end position="431"/>
    </location>
</feature>
<dbReference type="InterPro" id="IPR003439">
    <property type="entry name" value="ABC_transporter-like_ATP-bd"/>
</dbReference>
<dbReference type="InterPro" id="IPR027417">
    <property type="entry name" value="P-loop_NTPase"/>
</dbReference>
<dbReference type="PROSITE" id="PS50893">
    <property type="entry name" value="ABC_TRANSPORTER_2"/>
    <property type="match status" value="2"/>
</dbReference>
<evidence type="ECO:0000256" key="1">
    <source>
        <dbReference type="ARBA" id="ARBA00022448"/>
    </source>
</evidence>
<dbReference type="PANTHER" id="PTHR43553">
    <property type="entry name" value="HEAVY METAL TRANSPORTER"/>
    <property type="match status" value="1"/>
</dbReference>
<name>A0A1G8JZA3_9GAMM</name>
<dbReference type="SUPFAM" id="SSF52540">
    <property type="entry name" value="P-loop containing nucleoside triphosphate hydrolases"/>
    <property type="match status" value="2"/>
</dbReference>
<evidence type="ECO:0000256" key="3">
    <source>
        <dbReference type="ARBA" id="ARBA00022840"/>
    </source>
</evidence>
<evidence type="ECO:0000313" key="6">
    <source>
        <dbReference type="Proteomes" id="UP000199527"/>
    </source>
</evidence>
<dbReference type="GO" id="GO:0016887">
    <property type="term" value="F:ATP hydrolysis activity"/>
    <property type="evidence" value="ECO:0007669"/>
    <property type="project" value="InterPro"/>
</dbReference>
<proteinExistence type="predicted"/>
<dbReference type="InterPro" id="IPR003593">
    <property type="entry name" value="AAA+_ATPase"/>
</dbReference>
<accession>A0A1G8JZA3</accession>
<dbReference type="GO" id="GO:0042626">
    <property type="term" value="F:ATPase-coupled transmembrane transporter activity"/>
    <property type="evidence" value="ECO:0007669"/>
    <property type="project" value="TreeGrafter"/>
</dbReference>
<dbReference type="PANTHER" id="PTHR43553:SF1">
    <property type="entry name" value="ABC TRANSPORTER I FAMILY MEMBER 11, CHLOROPLASTIC"/>
    <property type="match status" value="1"/>
</dbReference>
<dbReference type="SMART" id="SM00382">
    <property type="entry name" value="AAA"/>
    <property type="match status" value="2"/>
</dbReference>
<dbReference type="GO" id="GO:0005524">
    <property type="term" value="F:ATP binding"/>
    <property type="evidence" value="ECO:0007669"/>
    <property type="project" value="UniProtKB-KW"/>
</dbReference>
<organism evidence="5 6">
    <name type="scientific">Ferrimonas sediminum</name>
    <dbReference type="NCBI Taxonomy" id="718193"/>
    <lineage>
        <taxon>Bacteria</taxon>
        <taxon>Pseudomonadati</taxon>
        <taxon>Pseudomonadota</taxon>
        <taxon>Gammaproteobacteria</taxon>
        <taxon>Alteromonadales</taxon>
        <taxon>Ferrimonadaceae</taxon>
        <taxon>Ferrimonas</taxon>
    </lineage>
</organism>
<sequence length="434" mass="47080">MAALTLTGVTLERHGAPLWAPLDLRLAKGQALLVSGPTGCGKSTLLQILAGLQPVSRGEVRSQSRCGLVLQDPNLQLLRDQIGPEVALALETRGVPSEQMKSRVRQALDLVELDLPLTHPTRALSLGQKYRVLIAAQLVSQPDLLLLDEPWAQLDDQGFTQLLALLVRLKQRGITLVITEHHSDGYGNLIDRHCWLTPSGLGQPPQPDSLCGPMALSPPAAQSAPVLQLTNLVLTLGNRHRLRADSLAIHPGECVQLWGNNGCGKTTLLRALCGLSPAPDGQVLVLNRPPRLDNHGGQLALVCQEPARQLSATTVAEELRLSLRQLGLPESRCRQRADQQLAQLGLSTLSERSPLTLSYGQQHLVAIASQLCRKPKLLLLDDPFAGLDADSGRRLWQALSKRLQQGGAVLIASHRPLPLSHRQWHIEGGEIHGR</sequence>
<dbReference type="AlphaFoldDB" id="A0A1G8JZA3"/>